<feature type="non-terminal residue" evidence="2">
    <location>
        <position position="52"/>
    </location>
</feature>
<evidence type="ECO:0000313" key="2">
    <source>
        <dbReference type="EMBL" id="PKI30837.1"/>
    </source>
</evidence>
<proteinExistence type="predicted"/>
<reference evidence="2 3" key="1">
    <citation type="submission" date="2017-11" db="EMBL/GenBank/DDBJ databases">
        <title>De-novo sequencing of pomegranate (Punica granatum L.) genome.</title>
        <authorList>
            <person name="Akparov Z."/>
            <person name="Amiraslanov A."/>
            <person name="Hajiyeva S."/>
            <person name="Abbasov M."/>
            <person name="Kaur K."/>
            <person name="Hamwieh A."/>
            <person name="Solovyev V."/>
            <person name="Salamov A."/>
            <person name="Braich B."/>
            <person name="Kosarev P."/>
            <person name="Mahmoud A."/>
            <person name="Hajiyev E."/>
            <person name="Babayeva S."/>
            <person name="Izzatullayeva V."/>
            <person name="Mammadov A."/>
            <person name="Mammadov A."/>
            <person name="Sharifova S."/>
            <person name="Ojaghi J."/>
            <person name="Eynullazada K."/>
            <person name="Bayramov B."/>
            <person name="Abdulazimova A."/>
            <person name="Shahmuradov I."/>
        </authorList>
    </citation>
    <scope>NUCLEOTIDE SEQUENCE [LARGE SCALE GENOMIC DNA]</scope>
    <source>
        <strain evidence="3">cv. AG2017</strain>
        <tissue evidence="2">Leaf</tissue>
    </source>
</reference>
<feature type="region of interest" description="Disordered" evidence="1">
    <location>
        <begin position="1"/>
        <end position="29"/>
    </location>
</feature>
<protein>
    <submittedName>
        <fullName evidence="2">Uncharacterized protein</fullName>
    </submittedName>
</protein>
<keyword evidence="3" id="KW-1185">Reference proteome</keyword>
<name>A0A2I0HGK4_PUNGR</name>
<dbReference type="EMBL" id="PGOL01024694">
    <property type="protein sequence ID" value="PKI30837.1"/>
    <property type="molecule type" value="Genomic_DNA"/>
</dbReference>
<evidence type="ECO:0000256" key="1">
    <source>
        <dbReference type="SAM" id="MobiDB-lite"/>
    </source>
</evidence>
<accession>A0A2I0HGK4</accession>
<organism evidence="2 3">
    <name type="scientific">Punica granatum</name>
    <name type="common">Pomegranate</name>
    <dbReference type="NCBI Taxonomy" id="22663"/>
    <lineage>
        <taxon>Eukaryota</taxon>
        <taxon>Viridiplantae</taxon>
        <taxon>Streptophyta</taxon>
        <taxon>Embryophyta</taxon>
        <taxon>Tracheophyta</taxon>
        <taxon>Spermatophyta</taxon>
        <taxon>Magnoliopsida</taxon>
        <taxon>eudicotyledons</taxon>
        <taxon>Gunneridae</taxon>
        <taxon>Pentapetalae</taxon>
        <taxon>rosids</taxon>
        <taxon>malvids</taxon>
        <taxon>Myrtales</taxon>
        <taxon>Lythraceae</taxon>
        <taxon>Punica</taxon>
    </lineage>
</organism>
<comment type="caution">
    <text evidence="2">The sequence shown here is derived from an EMBL/GenBank/DDBJ whole genome shotgun (WGS) entry which is preliminary data.</text>
</comment>
<gene>
    <name evidence="2" type="ORF">CRG98_048772</name>
</gene>
<dbReference type="Proteomes" id="UP000233551">
    <property type="component" value="Unassembled WGS sequence"/>
</dbReference>
<evidence type="ECO:0000313" key="3">
    <source>
        <dbReference type="Proteomes" id="UP000233551"/>
    </source>
</evidence>
<dbReference type="AlphaFoldDB" id="A0A2I0HGK4"/>
<sequence length="52" mass="5727">MGLLYIHGPRKIPTDSGDPPPTGRQRHTVSVLPRAPHRRGASILRHISIRGP</sequence>